<reference evidence="2 3" key="1">
    <citation type="submission" date="2021-10" db="EMBL/GenBank/DDBJ databases">
        <title>Anaerobic single-cell dispensing facilitates the cultivation of human gut bacteria.</title>
        <authorList>
            <person name="Afrizal A."/>
        </authorList>
    </citation>
    <scope>NUCLEOTIDE SEQUENCE [LARGE SCALE GENOMIC DNA]</scope>
    <source>
        <strain evidence="2 3">CLA-AA-H270</strain>
    </source>
</reference>
<feature type="transmembrane region" description="Helical" evidence="1">
    <location>
        <begin position="21"/>
        <end position="40"/>
    </location>
</feature>
<name>A0AAW4W3D4_9FIRM</name>
<feature type="transmembrane region" description="Helical" evidence="1">
    <location>
        <begin position="52"/>
        <end position="80"/>
    </location>
</feature>
<gene>
    <name evidence="2" type="ORF">LKD22_12185</name>
</gene>
<evidence type="ECO:0000256" key="1">
    <source>
        <dbReference type="SAM" id="Phobius"/>
    </source>
</evidence>
<proteinExistence type="predicted"/>
<keyword evidence="1" id="KW-1133">Transmembrane helix</keyword>
<sequence>MSQKTLIDKQTILLQIKDVMFSSALAGAQCWLLMLHVPYWPSNLLFSAVLTLFHWGAFIFAPLFVASAACNLIQLLVILVRAAAQRMK</sequence>
<comment type="caution">
    <text evidence="2">The sequence shown here is derived from an EMBL/GenBank/DDBJ whole genome shotgun (WGS) entry which is preliminary data.</text>
</comment>
<accession>A0AAW4W3D4</accession>
<dbReference type="GeneID" id="98659823"/>
<evidence type="ECO:0000313" key="3">
    <source>
        <dbReference type="Proteomes" id="UP001298753"/>
    </source>
</evidence>
<dbReference type="Proteomes" id="UP001298753">
    <property type="component" value="Unassembled WGS sequence"/>
</dbReference>
<dbReference type="AlphaFoldDB" id="A0AAW4W3D4"/>
<dbReference type="EMBL" id="JAJEPX010000066">
    <property type="protein sequence ID" value="MCC2177868.1"/>
    <property type="molecule type" value="Genomic_DNA"/>
</dbReference>
<protein>
    <submittedName>
        <fullName evidence="2">Uncharacterized protein</fullName>
    </submittedName>
</protein>
<dbReference type="RefSeq" id="WP_227601232.1">
    <property type="nucleotide sequence ID" value="NZ_JAJEPX010000066.1"/>
</dbReference>
<keyword evidence="3" id="KW-1185">Reference proteome</keyword>
<evidence type="ECO:0000313" key="2">
    <source>
        <dbReference type="EMBL" id="MCC2177868.1"/>
    </source>
</evidence>
<keyword evidence="1" id="KW-0472">Membrane</keyword>
<keyword evidence="1" id="KW-0812">Transmembrane</keyword>
<organism evidence="2 3">
    <name type="scientific">Agathobaculum butyriciproducens</name>
    <dbReference type="NCBI Taxonomy" id="1628085"/>
    <lineage>
        <taxon>Bacteria</taxon>
        <taxon>Bacillati</taxon>
        <taxon>Bacillota</taxon>
        <taxon>Clostridia</taxon>
        <taxon>Eubacteriales</taxon>
        <taxon>Butyricicoccaceae</taxon>
        <taxon>Agathobaculum</taxon>
    </lineage>
</organism>